<feature type="domain" description="N-acetyltransferase" evidence="3">
    <location>
        <begin position="4"/>
        <end position="149"/>
    </location>
</feature>
<protein>
    <submittedName>
        <fullName evidence="4">GNAT family N-acetyltransferase</fullName>
    </submittedName>
</protein>
<dbReference type="InterPro" id="IPR000182">
    <property type="entry name" value="GNAT_dom"/>
</dbReference>
<gene>
    <name evidence="4" type="ORF">G4Y79_09865</name>
</gene>
<dbReference type="AlphaFoldDB" id="A0A7S8IFE8"/>
<organism evidence="4 5">
    <name type="scientific">Phototrophicus methaneseepsis</name>
    <dbReference type="NCBI Taxonomy" id="2710758"/>
    <lineage>
        <taxon>Bacteria</taxon>
        <taxon>Bacillati</taxon>
        <taxon>Chloroflexota</taxon>
        <taxon>Candidatus Thermofontia</taxon>
        <taxon>Phototrophicales</taxon>
        <taxon>Phototrophicaceae</taxon>
        <taxon>Phototrophicus</taxon>
    </lineage>
</organism>
<evidence type="ECO:0000313" key="4">
    <source>
        <dbReference type="EMBL" id="QPC84660.1"/>
    </source>
</evidence>
<feature type="domain" description="N-acetyltransferase" evidence="3">
    <location>
        <begin position="148"/>
        <end position="288"/>
    </location>
</feature>
<dbReference type="RefSeq" id="WP_195172723.1">
    <property type="nucleotide sequence ID" value="NZ_CP062983.1"/>
</dbReference>
<dbReference type="InterPro" id="IPR016181">
    <property type="entry name" value="Acyl_CoA_acyltransferase"/>
</dbReference>
<keyword evidence="2" id="KW-0012">Acyltransferase</keyword>
<dbReference type="EMBL" id="CP062983">
    <property type="protein sequence ID" value="QPC84660.1"/>
    <property type="molecule type" value="Genomic_DNA"/>
</dbReference>
<sequence length="291" mass="33045">MSTITVIPYQRKYRTPILNMLYYSRRTHVHLDWDLPGQWIEREGVRLLLAWDGGQLAGFMGVTPVLNGASWLRMIGVSNKHDTGAILTLLWNEIQPILREDGIHQVALLAIHQWVEPYLPELGFAYQEDVITLYREKGSAMPELQKPVIIQPAYSEHMPQITRVDHAAFEPPWQMSTTDVYQARRYAAHYTIALVNQQIAGFQISTRHQGTGHLARLAVHPSMQGKGVGAALVYDLIDKLEKRGAESITVNTQMTNDHSQHLYERFGFRRNGFDFPVWAANIGAITNESSS</sequence>
<evidence type="ECO:0000256" key="1">
    <source>
        <dbReference type="ARBA" id="ARBA00022679"/>
    </source>
</evidence>
<evidence type="ECO:0000256" key="2">
    <source>
        <dbReference type="ARBA" id="ARBA00023315"/>
    </source>
</evidence>
<accession>A0A7S8IFE8</accession>
<dbReference type="Gene3D" id="3.40.630.30">
    <property type="match status" value="2"/>
</dbReference>
<dbReference type="GO" id="GO:0016747">
    <property type="term" value="F:acyltransferase activity, transferring groups other than amino-acyl groups"/>
    <property type="evidence" value="ECO:0007669"/>
    <property type="project" value="InterPro"/>
</dbReference>
<reference evidence="4 5" key="1">
    <citation type="submission" date="2020-02" db="EMBL/GenBank/DDBJ databases">
        <authorList>
            <person name="Zheng R.K."/>
            <person name="Sun C.M."/>
        </authorList>
    </citation>
    <scope>NUCLEOTIDE SEQUENCE [LARGE SCALE GENOMIC DNA]</scope>
    <source>
        <strain evidence="5">rifampicinis</strain>
    </source>
</reference>
<keyword evidence="5" id="KW-1185">Reference proteome</keyword>
<dbReference type="PANTHER" id="PTHR43877">
    <property type="entry name" value="AMINOALKYLPHOSPHONATE N-ACETYLTRANSFERASE-RELATED-RELATED"/>
    <property type="match status" value="1"/>
</dbReference>
<dbReference type="SUPFAM" id="SSF55729">
    <property type="entry name" value="Acyl-CoA N-acyltransferases (Nat)"/>
    <property type="match status" value="1"/>
</dbReference>
<dbReference type="Proteomes" id="UP000594468">
    <property type="component" value="Chromosome"/>
</dbReference>
<dbReference type="KEGG" id="pmet:G4Y79_09865"/>
<proteinExistence type="predicted"/>
<dbReference type="CDD" id="cd04301">
    <property type="entry name" value="NAT_SF"/>
    <property type="match status" value="1"/>
</dbReference>
<dbReference type="Pfam" id="PF00583">
    <property type="entry name" value="Acetyltransf_1"/>
    <property type="match status" value="1"/>
</dbReference>
<evidence type="ECO:0000259" key="3">
    <source>
        <dbReference type="PROSITE" id="PS51186"/>
    </source>
</evidence>
<dbReference type="PROSITE" id="PS51186">
    <property type="entry name" value="GNAT"/>
    <property type="match status" value="2"/>
</dbReference>
<dbReference type="InterPro" id="IPR050832">
    <property type="entry name" value="Bact_Acetyltransf"/>
</dbReference>
<evidence type="ECO:0000313" key="5">
    <source>
        <dbReference type="Proteomes" id="UP000594468"/>
    </source>
</evidence>
<keyword evidence="1 4" id="KW-0808">Transferase</keyword>
<name>A0A7S8IFE8_9CHLR</name>